<evidence type="ECO:0000259" key="2">
    <source>
        <dbReference type="Pfam" id="PF00931"/>
    </source>
</evidence>
<dbReference type="SUPFAM" id="SSF52540">
    <property type="entry name" value="P-loop containing nucleoside triphosphate hydrolases"/>
    <property type="match status" value="1"/>
</dbReference>
<evidence type="ECO:0000256" key="1">
    <source>
        <dbReference type="ARBA" id="ARBA00022821"/>
    </source>
</evidence>
<dbReference type="PANTHER" id="PTHR33463:SF96">
    <property type="entry name" value="LEUCINE-RICH REPEAT DOMAIN, L DOMAIN-LIKE PROTEIN-RELATED"/>
    <property type="match status" value="1"/>
</dbReference>
<feature type="non-terminal residue" evidence="3">
    <location>
        <position position="1"/>
    </location>
</feature>
<keyword evidence="1" id="KW-0611">Plant defense</keyword>
<proteinExistence type="predicted"/>
<sequence length="164" mass="18884">MMQRLKKVVKEKKMFNFVVEVVVGEQTDPIAIQEAVSNYLGLELKESTKQARADKLRKWFMDNSDEGKTKFLIILDDVWQLVDLNDIGLSSLPNQGVNFKVLLTTRNRDVCTMMGVEPYLIFNIKVLMEAESQSFFRQFVETSDDVDLELHMIGENIVRKCCGL</sequence>
<dbReference type="GO" id="GO:0043531">
    <property type="term" value="F:ADP binding"/>
    <property type="evidence" value="ECO:0007669"/>
    <property type="project" value="InterPro"/>
</dbReference>
<accession>Q6YFF7</accession>
<reference evidence="3" key="1">
    <citation type="submission" date="2002-09" db="EMBL/GenBank/DDBJ databases">
        <title>Comparative Analysis of NBS Domain Sequences of NBS-LRR Disease Resistance Genes from Sunflower, Lettuce, and Chicory.</title>
        <authorList>
            <person name="Plocik A.M."/>
            <person name="Layden J."/>
            <person name="Kesseli R.V."/>
        </authorList>
    </citation>
    <scope>NUCLEOTIDE SEQUENCE</scope>
</reference>
<protein>
    <submittedName>
        <fullName evidence="3">Resistance protein candidate</fullName>
    </submittedName>
</protein>
<evidence type="ECO:0000313" key="3">
    <source>
        <dbReference type="EMBL" id="AAN87319.1"/>
    </source>
</evidence>
<organism evidence="3">
    <name type="scientific">Lactuca sativa</name>
    <name type="common">Garden lettuce</name>
    <dbReference type="NCBI Taxonomy" id="4236"/>
    <lineage>
        <taxon>Eukaryota</taxon>
        <taxon>Viridiplantae</taxon>
        <taxon>Streptophyta</taxon>
        <taxon>Embryophyta</taxon>
        <taxon>Tracheophyta</taxon>
        <taxon>Spermatophyta</taxon>
        <taxon>Magnoliopsida</taxon>
        <taxon>eudicotyledons</taxon>
        <taxon>Gunneridae</taxon>
        <taxon>Pentapetalae</taxon>
        <taxon>asterids</taxon>
        <taxon>campanulids</taxon>
        <taxon>Asterales</taxon>
        <taxon>Asteraceae</taxon>
        <taxon>Cichorioideae</taxon>
        <taxon>Cichorieae</taxon>
        <taxon>Lactucinae</taxon>
        <taxon>Lactuca</taxon>
    </lineage>
</organism>
<dbReference type="PANTHER" id="PTHR33463">
    <property type="entry name" value="NB-ARC DOMAIN-CONTAINING PROTEIN-RELATED"/>
    <property type="match status" value="1"/>
</dbReference>
<feature type="non-terminal residue" evidence="3">
    <location>
        <position position="164"/>
    </location>
</feature>
<dbReference type="Gene3D" id="3.40.50.300">
    <property type="entry name" value="P-loop containing nucleotide triphosphate hydrolases"/>
    <property type="match status" value="1"/>
</dbReference>
<feature type="domain" description="NB-ARC" evidence="2">
    <location>
        <begin position="7"/>
        <end position="142"/>
    </location>
</feature>
<dbReference type="InterPro" id="IPR050905">
    <property type="entry name" value="Plant_NBS-LRR"/>
</dbReference>
<dbReference type="Pfam" id="PF00931">
    <property type="entry name" value="NB-ARC"/>
    <property type="match status" value="1"/>
</dbReference>
<dbReference type="InterPro" id="IPR027417">
    <property type="entry name" value="P-loop_NTPase"/>
</dbReference>
<dbReference type="EMBL" id="AY153844">
    <property type="protein sequence ID" value="AAN87319.1"/>
    <property type="molecule type" value="Genomic_DNA"/>
</dbReference>
<dbReference type="AlphaFoldDB" id="Q6YFF7"/>
<dbReference type="InterPro" id="IPR002182">
    <property type="entry name" value="NB-ARC"/>
</dbReference>
<name>Q6YFF7_LACSA</name>